<name>A0A068SAJ1_9FUNG</name>
<dbReference type="SUPFAM" id="SSF48452">
    <property type="entry name" value="TPR-like"/>
    <property type="match status" value="1"/>
</dbReference>
<dbReference type="InterPro" id="IPR032675">
    <property type="entry name" value="LRR_dom_sf"/>
</dbReference>
<proteinExistence type="predicted"/>
<dbReference type="OrthoDB" id="2282095at2759"/>
<keyword evidence="2" id="KW-1185">Reference proteome</keyword>
<protein>
    <submittedName>
        <fullName evidence="1">Uncharacterized protein</fullName>
    </submittedName>
</protein>
<accession>A0A068SAJ1</accession>
<dbReference type="Gene3D" id="3.80.10.10">
    <property type="entry name" value="Ribonuclease Inhibitor"/>
    <property type="match status" value="1"/>
</dbReference>
<evidence type="ECO:0000313" key="1">
    <source>
        <dbReference type="EMBL" id="CDH59314.1"/>
    </source>
</evidence>
<gene>
    <name evidence="1" type="ORF">LCOR_10137.1</name>
</gene>
<comment type="caution">
    <text evidence="1">The sequence shown here is derived from an EMBL/GenBank/DDBJ whole genome shotgun (WGS) entry which is preliminary data.</text>
</comment>
<evidence type="ECO:0000313" key="2">
    <source>
        <dbReference type="Proteomes" id="UP000027586"/>
    </source>
</evidence>
<dbReference type="AlphaFoldDB" id="A0A068SAJ1"/>
<dbReference type="VEuPathDB" id="FungiDB:LCOR_10137.1"/>
<dbReference type="Proteomes" id="UP000027586">
    <property type="component" value="Unassembled WGS sequence"/>
</dbReference>
<dbReference type="InterPro" id="IPR011990">
    <property type="entry name" value="TPR-like_helical_dom_sf"/>
</dbReference>
<dbReference type="SUPFAM" id="SSF52047">
    <property type="entry name" value="RNI-like"/>
    <property type="match status" value="1"/>
</dbReference>
<reference evidence="1" key="1">
    <citation type="submission" date="2013-08" db="EMBL/GenBank/DDBJ databases">
        <title>Gene expansion shapes genome architecture in the human pathogen Lichtheimia corymbifera: an evolutionary genomics analysis in the ancient terrestrial Mucorales (Mucoromycotina).</title>
        <authorList>
            <person name="Schwartze V.U."/>
            <person name="Winter S."/>
            <person name="Shelest E."/>
            <person name="Marcet-Houben M."/>
            <person name="Horn F."/>
            <person name="Wehner S."/>
            <person name="Hoffmann K."/>
            <person name="Riege K."/>
            <person name="Sammeth M."/>
            <person name="Nowrousian M."/>
            <person name="Valiante V."/>
            <person name="Linde J."/>
            <person name="Jacobsen I.D."/>
            <person name="Marz M."/>
            <person name="Brakhage A.A."/>
            <person name="Gabaldon T."/>
            <person name="Bocker S."/>
            <person name="Voigt K."/>
        </authorList>
    </citation>
    <scope>NUCLEOTIDE SEQUENCE [LARGE SCALE GENOMIC DNA]</scope>
    <source>
        <strain evidence="1">FSU 9682</strain>
    </source>
</reference>
<dbReference type="Gene3D" id="1.25.40.10">
    <property type="entry name" value="Tetratricopeptide repeat domain"/>
    <property type="match status" value="1"/>
</dbReference>
<dbReference type="EMBL" id="CBTN010000068">
    <property type="protein sequence ID" value="CDH59314.1"/>
    <property type="molecule type" value="Genomic_DNA"/>
</dbReference>
<organism evidence="1 2">
    <name type="scientific">Lichtheimia corymbifera JMRC:FSU:9682</name>
    <dbReference type="NCBI Taxonomy" id="1263082"/>
    <lineage>
        <taxon>Eukaryota</taxon>
        <taxon>Fungi</taxon>
        <taxon>Fungi incertae sedis</taxon>
        <taxon>Mucoromycota</taxon>
        <taxon>Mucoromycotina</taxon>
        <taxon>Mucoromycetes</taxon>
        <taxon>Mucorales</taxon>
        <taxon>Lichtheimiaceae</taxon>
        <taxon>Lichtheimia</taxon>
    </lineage>
</organism>
<sequence length="525" mass="60599">MTRSIDFTVIDNLRVSASRGQHAHVIQETIVIDNELQNLQLHLLDLRARSYVACAKFNNALETATKMQQINPATALGYLSQGYIHMEQGRYIAATHVYDTALERVDKHDPLYDTIHTAKAKAMQQGEKRTDFICDLPMDISDRVIKEVLQHGVYDQQREYVMVSSAWWHRIMATDRLEYIIRGGLPLTESSEAVIQSFEHTRSLTLKYCKQPLGDLFKKYPFSSLTTLAVYASKIGPFGESISALQWIGSQVTDLTLVYQPNHVIRVQQDYGVRLQYVLKMCPNLKSLHCEATIYISRIEEVYSKLKRLILYGVRGRVDREQMRMMRDHLPGLKTLEMAITDSSKPLTMDDSWLPCIRHLGYSDRPNTDHLDYVQRQSGEQEGLVSFSITDINYQFPLDDIAPIIIHHHATLQYLEFMSNLSTTDTRKMMDAMKKDQHIEFKQLKVLQVYTLFTPSDLNTIQPFCSFINWVIQRAPYLQLADLKGYTMNRSSLKALSNACIYAMWVSKFTRRNGLMIMIHSWQTS</sequence>